<dbReference type="SUPFAM" id="SSF57701">
    <property type="entry name" value="Zn2/Cys6 DNA-binding domain"/>
    <property type="match status" value="1"/>
</dbReference>
<dbReference type="PROSITE" id="PS50048">
    <property type="entry name" value="ZN2_CY6_FUNGAL_2"/>
    <property type="match status" value="1"/>
</dbReference>
<dbReference type="GO" id="GO:0003677">
    <property type="term" value="F:DNA binding"/>
    <property type="evidence" value="ECO:0007669"/>
    <property type="project" value="InterPro"/>
</dbReference>
<keyword evidence="6" id="KW-0539">Nucleus</keyword>
<dbReference type="SUPFAM" id="SSF103473">
    <property type="entry name" value="MFS general substrate transporter"/>
    <property type="match status" value="1"/>
</dbReference>
<feature type="compositionally biased region" description="Basic and acidic residues" evidence="7">
    <location>
        <begin position="621"/>
        <end position="630"/>
    </location>
</feature>
<dbReference type="PROSITE" id="PS00463">
    <property type="entry name" value="ZN2_CY6_FUNGAL_1"/>
    <property type="match status" value="1"/>
</dbReference>
<evidence type="ECO:0000256" key="3">
    <source>
        <dbReference type="ARBA" id="ARBA00022723"/>
    </source>
</evidence>
<evidence type="ECO:0000256" key="4">
    <source>
        <dbReference type="ARBA" id="ARBA00022989"/>
    </source>
</evidence>
<evidence type="ECO:0000256" key="7">
    <source>
        <dbReference type="SAM" id="MobiDB-lite"/>
    </source>
</evidence>
<feature type="transmembrane region" description="Helical" evidence="8">
    <location>
        <begin position="62"/>
        <end position="86"/>
    </location>
</feature>
<dbReference type="EMBL" id="JADCTT010000014">
    <property type="protein sequence ID" value="KAF9744618.1"/>
    <property type="molecule type" value="Genomic_DNA"/>
</dbReference>
<feature type="domain" description="Zn(2)-C6 fungal-type" evidence="9">
    <location>
        <begin position="544"/>
        <end position="573"/>
    </location>
</feature>
<dbReference type="GO" id="GO:0022857">
    <property type="term" value="F:transmembrane transporter activity"/>
    <property type="evidence" value="ECO:0007669"/>
    <property type="project" value="InterPro"/>
</dbReference>
<feature type="transmembrane region" description="Helical" evidence="8">
    <location>
        <begin position="407"/>
        <end position="426"/>
    </location>
</feature>
<dbReference type="Proteomes" id="UP000616885">
    <property type="component" value="Unassembled WGS sequence"/>
</dbReference>
<dbReference type="SMART" id="SM00066">
    <property type="entry name" value="GAL4"/>
    <property type="match status" value="1"/>
</dbReference>
<proteinExistence type="predicted"/>
<evidence type="ECO:0000313" key="11">
    <source>
        <dbReference type="Proteomes" id="UP000616885"/>
    </source>
</evidence>
<evidence type="ECO:0000259" key="9">
    <source>
        <dbReference type="PROSITE" id="PS50048"/>
    </source>
</evidence>
<gene>
    <name evidence="10" type="ORF">IM811_005399</name>
</gene>
<feature type="compositionally biased region" description="Polar residues" evidence="7">
    <location>
        <begin position="664"/>
        <end position="673"/>
    </location>
</feature>
<keyword evidence="3" id="KW-0479">Metal-binding</keyword>
<dbReference type="GO" id="GO:0000981">
    <property type="term" value="F:DNA-binding transcription factor activity, RNA polymerase II-specific"/>
    <property type="evidence" value="ECO:0007669"/>
    <property type="project" value="InterPro"/>
</dbReference>
<dbReference type="PANTHER" id="PTHR23502">
    <property type="entry name" value="MAJOR FACILITATOR SUPERFAMILY"/>
    <property type="match status" value="1"/>
</dbReference>
<feature type="transmembrane region" description="Helical" evidence="8">
    <location>
        <begin position="505"/>
        <end position="525"/>
    </location>
</feature>
<dbReference type="Pfam" id="PF07690">
    <property type="entry name" value="MFS_1"/>
    <property type="match status" value="1"/>
</dbReference>
<dbReference type="CDD" id="cd00067">
    <property type="entry name" value="GAL4"/>
    <property type="match status" value="1"/>
</dbReference>
<feature type="transmembrane region" description="Helical" evidence="8">
    <location>
        <begin position="130"/>
        <end position="147"/>
    </location>
</feature>
<feature type="compositionally biased region" description="Polar residues" evidence="7">
    <location>
        <begin position="755"/>
        <end position="765"/>
    </location>
</feature>
<dbReference type="InterPro" id="IPR036864">
    <property type="entry name" value="Zn2-C6_fun-type_DNA-bd_sf"/>
</dbReference>
<name>A0A8H7K783_BIOOC</name>
<dbReference type="InterPro" id="IPR007219">
    <property type="entry name" value="XnlR_reg_dom"/>
</dbReference>
<keyword evidence="2 8" id="KW-0812">Transmembrane</keyword>
<feature type="region of interest" description="Disordered" evidence="7">
    <location>
        <begin position="718"/>
        <end position="789"/>
    </location>
</feature>
<feature type="transmembrane region" description="Helical" evidence="8">
    <location>
        <begin position="438"/>
        <end position="463"/>
    </location>
</feature>
<keyword evidence="5 8" id="KW-0472">Membrane</keyword>
<dbReference type="Pfam" id="PF00172">
    <property type="entry name" value="Zn_clus"/>
    <property type="match status" value="1"/>
</dbReference>
<feature type="transmembrane region" description="Helical" evidence="8">
    <location>
        <begin position="475"/>
        <end position="493"/>
    </location>
</feature>
<evidence type="ECO:0000256" key="6">
    <source>
        <dbReference type="ARBA" id="ARBA00023242"/>
    </source>
</evidence>
<evidence type="ECO:0000256" key="5">
    <source>
        <dbReference type="ARBA" id="ARBA00023136"/>
    </source>
</evidence>
<comment type="caution">
    <text evidence="10">The sequence shown here is derived from an EMBL/GenBank/DDBJ whole genome shotgun (WGS) entry which is preliminary data.</text>
</comment>
<feature type="region of interest" description="Disordered" evidence="7">
    <location>
        <begin position="615"/>
        <end position="673"/>
    </location>
</feature>
<dbReference type="GO" id="GO:0008270">
    <property type="term" value="F:zinc ion binding"/>
    <property type="evidence" value="ECO:0007669"/>
    <property type="project" value="InterPro"/>
</dbReference>
<dbReference type="InterPro" id="IPR001138">
    <property type="entry name" value="Zn2Cys6_DnaBD"/>
</dbReference>
<reference evidence="10" key="1">
    <citation type="submission" date="2020-10" db="EMBL/GenBank/DDBJ databases">
        <title>High-Quality Genome Resource of Clonostachys rosea strain S41 by Oxford Nanopore Long-Read Sequencing.</title>
        <authorList>
            <person name="Wang H."/>
        </authorList>
    </citation>
    <scope>NUCLEOTIDE SEQUENCE</scope>
    <source>
        <strain evidence="10">S41</strain>
    </source>
</reference>
<dbReference type="CDD" id="cd12148">
    <property type="entry name" value="fungal_TF_MHR"/>
    <property type="match status" value="1"/>
</dbReference>
<feature type="transmembrane region" description="Helical" evidence="8">
    <location>
        <begin position="98"/>
        <end position="118"/>
    </location>
</feature>
<keyword evidence="4 8" id="KW-1133">Transmembrane helix</keyword>
<dbReference type="Gene3D" id="4.10.240.10">
    <property type="entry name" value="Zn(2)-C6 fungal-type DNA-binding domain"/>
    <property type="match status" value="1"/>
</dbReference>
<evidence type="ECO:0000256" key="8">
    <source>
        <dbReference type="SAM" id="Phobius"/>
    </source>
</evidence>
<evidence type="ECO:0000313" key="10">
    <source>
        <dbReference type="EMBL" id="KAF9744618.1"/>
    </source>
</evidence>
<feature type="transmembrane region" description="Helical" evidence="8">
    <location>
        <begin position="194"/>
        <end position="214"/>
    </location>
</feature>
<feature type="compositionally biased region" description="Polar residues" evidence="7">
    <location>
        <begin position="821"/>
        <end position="833"/>
    </location>
</feature>
<protein>
    <recommendedName>
        <fullName evidence="9">Zn(2)-C6 fungal-type domain-containing protein</fullName>
    </recommendedName>
</protein>
<dbReference type="PANTHER" id="PTHR23502:SF20">
    <property type="entry name" value="TRANSPORTER, PUTATIVE (AFU_ORTHOLOGUE AFUA_6G13880)-RELATED"/>
    <property type="match status" value="1"/>
</dbReference>
<dbReference type="InterPro" id="IPR011701">
    <property type="entry name" value="MFS"/>
</dbReference>
<dbReference type="InterPro" id="IPR036259">
    <property type="entry name" value="MFS_trans_sf"/>
</dbReference>
<evidence type="ECO:0000256" key="2">
    <source>
        <dbReference type="ARBA" id="ARBA00022692"/>
    </source>
</evidence>
<dbReference type="GO" id="GO:0005886">
    <property type="term" value="C:plasma membrane"/>
    <property type="evidence" value="ECO:0007669"/>
    <property type="project" value="TreeGrafter"/>
</dbReference>
<feature type="compositionally biased region" description="Basic and acidic residues" evidence="7">
    <location>
        <begin position="726"/>
        <end position="742"/>
    </location>
</feature>
<feature type="transmembrane region" description="Helical" evidence="8">
    <location>
        <begin position="365"/>
        <end position="387"/>
    </location>
</feature>
<dbReference type="Pfam" id="PF04082">
    <property type="entry name" value="Fungal_trans"/>
    <property type="match status" value="1"/>
</dbReference>
<feature type="region of interest" description="Disordered" evidence="7">
    <location>
        <begin position="248"/>
        <end position="268"/>
    </location>
</feature>
<feature type="region of interest" description="Disordered" evidence="7">
    <location>
        <begin position="821"/>
        <end position="847"/>
    </location>
</feature>
<feature type="compositionally biased region" description="Basic and acidic residues" evidence="7">
    <location>
        <begin position="259"/>
        <end position="268"/>
    </location>
</feature>
<evidence type="ECO:0000256" key="1">
    <source>
        <dbReference type="ARBA" id="ARBA00004141"/>
    </source>
</evidence>
<comment type="subcellular location">
    <subcellularLocation>
        <location evidence="1">Membrane</location>
        <topology evidence="1">Multi-pass membrane protein</topology>
    </subcellularLocation>
</comment>
<feature type="compositionally biased region" description="Polar residues" evidence="7">
    <location>
        <begin position="248"/>
        <end position="257"/>
    </location>
</feature>
<sequence length="1413" mass="156501">MGLGVLEYTKLEHLHATPDDHDHATSLRANLKRDPKSGIILVPQPSDDPNDPYNWPRRKKELFTMSFMFGCGAVGAVGPILGPAFVQLSQQFEVSLTIWNIGMQGGLIGCIGLGSLFWNSLAVKYGKRPIYLFTTLGLMVTCFWAAASKSLISLFVSRLFTGFCMAPLEALVPASIADVWFVHERGFRSSLFNLGVLGGINLASVISGPIIEYAGFRATLYAMGGAFGVHLIMAIFWMPETAFARHTQTAPNSQTKSSKGKEGSEIHSTVEEVDDAAKESGRVAGDIDQSSLRPQSWAKSLAPYSGYKSDASFWKHLFQPFIMVVSLPVFWGSILFSICISWLVGISISLSQIFSAAPYNFSVTAVGAINASSFIASVLGMVIAGPLTDWLGTSLAKRNGGIYEPEFRLPIMAAYLAFTGAGFFAWGQSSYAKDPWPVPVVVCLGMINLGIQLGATGVITYVVDCHRDHASEAIGVMNFIKNMFAFGLVFYLNGWIETQGVRACFFAIGGITVGCCLTAVPIDVLKRHILHHEKSTPSSRSASACDFCHRRKVKCDGREECARCREANRVCRRARRIPNSDPFPRESLPADTEISIHCSNAEADDQVVASLLATSHHSPRNRSESTDDARSNLNLPQPEQHPRENLRQDVTNPEENHRMEPDTASENHAGSTSRISDLLSINVFGSGLQETSFLGLHELPPPSSRETCSVDSQRVYLEHTSPVHPSSERRPEVDRGSERDEANYSEPSSGHVLPDTQTVNFQQARSIGPPDTTGGRRASVQASNDRHNSENNDALALLGLSQSSAPGPNIFQSWEESLQASLAQSPNTNTSASGHRRQSEASYEMDELTALHSKSRTQLDFHSPRGETAWEGMSVGTPGGHSPAVFPVFPIPVELGHASAAILDKRMFDRYFSSFHNHWPILHKASFSQPQCTPELQHAVGLIGGLLEGDPDLRAPSIRLHKWLSQRVLLQAIERPSDIEHLEILQALLLNILFGWYIGETELVRMACMALPTLTMCTREAGYFRVEGVVAQDEKSASHVSRWLIREQKKRLAYAVFRLDCYLHLLRDYPPSIRVPELCLHYPCSEVAWNATTVGDWELALAREPLGRMDKTYSLTCMQALSDTIRPNLAFLLPEDFETGVVAMQSRLWEEVQHEHETTLYSVSPSFDIRQASVGIAGYGLSWQVQLDMWRSTMDHLTGRNVGFCDKSTETWFYFTAKMQYHMSFLRMYADLTLIQRLIDGLSTNNYSPSLIRRFEARIQLWTKSSNAKQALWHAVQILQQFKETALGIKASRSLVCPSTVTCLFRAAQVVWAICRSVLSCDLCETSSAQHDNTWHTHRGVKAVYDLMELQNDGELGFWNDNRAKASIGNIPFCACHMPAILDLYIESLQMSTLGWSSVTPVTDALAALKLQQ</sequence>
<feature type="transmembrane region" description="Helical" evidence="8">
    <location>
        <begin position="321"/>
        <end position="345"/>
    </location>
</feature>
<feature type="transmembrane region" description="Helical" evidence="8">
    <location>
        <begin position="220"/>
        <end position="238"/>
    </location>
</feature>
<dbReference type="Gene3D" id="1.20.1250.20">
    <property type="entry name" value="MFS general substrate transporter like domains"/>
    <property type="match status" value="1"/>
</dbReference>
<accession>A0A8H7K783</accession>
<dbReference type="GO" id="GO:0006351">
    <property type="term" value="P:DNA-templated transcription"/>
    <property type="evidence" value="ECO:0007669"/>
    <property type="project" value="InterPro"/>
</dbReference>
<organism evidence="10 11">
    <name type="scientific">Bionectria ochroleuca</name>
    <name type="common">Gliocladium roseum</name>
    <dbReference type="NCBI Taxonomy" id="29856"/>
    <lineage>
        <taxon>Eukaryota</taxon>
        <taxon>Fungi</taxon>
        <taxon>Dikarya</taxon>
        <taxon>Ascomycota</taxon>
        <taxon>Pezizomycotina</taxon>
        <taxon>Sordariomycetes</taxon>
        <taxon>Hypocreomycetidae</taxon>
        <taxon>Hypocreales</taxon>
        <taxon>Bionectriaceae</taxon>
        <taxon>Clonostachys</taxon>
    </lineage>
</organism>